<evidence type="ECO:0000313" key="2">
    <source>
        <dbReference type="Proteomes" id="UP000589716"/>
    </source>
</evidence>
<protein>
    <submittedName>
        <fullName evidence="1">Uncharacterized protein</fullName>
    </submittedName>
</protein>
<dbReference type="Proteomes" id="UP000589716">
    <property type="component" value="Unassembled WGS sequence"/>
</dbReference>
<organism evidence="1 2">
    <name type="scientific">Ottowia beijingensis</name>
    <dbReference type="NCBI Taxonomy" id="1207057"/>
    <lineage>
        <taxon>Bacteria</taxon>
        <taxon>Pseudomonadati</taxon>
        <taxon>Pseudomonadota</taxon>
        <taxon>Betaproteobacteria</taxon>
        <taxon>Burkholderiales</taxon>
        <taxon>Comamonadaceae</taxon>
        <taxon>Ottowia</taxon>
    </lineage>
</organism>
<reference evidence="1 2" key="1">
    <citation type="submission" date="2020-07" db="EMBL/GenBank/DDBJ databases">
        <authorList>
            <person name="Maaloum M."/>
        </authorList>
    </citation>
    <scope>NUCLEOTIDE SEQUENCE [LARGE SCALE GENOMIC DNA]</scope>
    <source>
        <strain evidence="1 2">GCS-AN-3</strain>
    </source>
</reference>
<dbReference type="EMBL" id="JACCKX010000001">
    <property type="protein sequence ID" value="NZA01882.1"/>
    <property type="molecule type" value="Genomic_DNA"/>
</dbReference>
<name>A0A853INP8_9BURK</name>
<dbReference type="AlphaFoldDB" id="A0A853INP8"/>
<dbReference type="InterPro" id="IPR047879">
    <property type="entry name" value="YjiT"/>
</dbReference>
<proteinExistence type="predicted"/>
<accession>A0A853INP8</accession>
<comment type="caution">
    <text evidence="1">The sequence shown here is derived from an EMBL/GenBank/DDBJ whole genome shotgun (WGS) entry which is preliminary data.</text>
</comment>
<sequence length="373" mass="42350">MDKANGQMLFRYRVSHSEYQELKDLLSDRLKNMAGSPWRVQSDAEAALFVLYASEWWRREYAGGAWRWTSIFESLTLGPYRVDPLDRSVIVERGLSAWRHRPSEDGKKYLGAIVAHGGLPLKLIARGDGVISRLLLSATRRAQVLTWGEPQLLAYFESQRDDLVQHLRAPEIYRLLSEMVLTVMSLRGEHKLSGVGNPVAVLDQREPKWRERFPIAVDDQSVESLLAGLVREVSRQTKTSTAYPVSVVRTLVQLADSGNYALSMSVSVVSTISVDAFASAMQMSSSEVPLHSFSKWPVIIGCPWGRVDSYWARSRALFCLPGDLNDLSAPKHARRCCSLCAVLVRILRRLYPFLGARLWRMGSRGRSQWWRRR</sequence>
<keyword evidence="2" id="KW-1185">Reference proteome</keyword>
<dbReference type="NCBIfam" id="NF038336">
    <property type="entry name" value="YjiT_fam"/>
    <property type="match status" value="1"/>
</dbReference>
<evidence type="ECO:0000313" key="1">
    <source>
        <dbReference type="EMBL" id="NZA01882.1"/>
    </source>
</evidence>
<gene>
    <name evidence="1" type="ORF">H0I39_09140</name>
</gene>